<dbReference type="FunFam" id="3.40.50.2000:FF:000060">
    <property type="entry name" value="Glycosyltransferase"/>
    <property type="match status" value="1"/>
</dbReference>
<dbReference type="EC" id="2.4.1.-" evidence="6"/>
<dbReference type="AlphaFoldDB" id="A0A2R6PYG1"/>
<proteinExistence type="inferred from homology"/>
<dbReference type="Gramene" id="PSR98773">
    <property type="protein sequence ID" value="PSR98773"/>
    <property type="gene ID" value="CEY00_Acc25298"/>
</dbReference>
<keyword evidence="4" id="KW-0284">Flavonoid biosynthesis</keyword>
<keyword evidence="3 5" id="KW-0808">Transferase</keyword>
<dbReference type="EMBL" id="NKQK01000022">
    <property type="protein sequence ID" value="PSR98773.1"/>
    <property type="molecule type" value="Genomic_DNA"/>
</dbReference>
<name>A0A2R6PYG1_ACTCC</name>
<comment type="caution">
    <text evidence="8">The sequence shown here is derived from an EMBL/GenBank/DDBJ whole genome shotgun (WGS) entry which is preliminary data.</text>
</comment>
<dbReference type="PANTHER" id="PTHR48044">
    <property type="entry name" value="GLYCOSYLTRANSFERASE"/>
    <property type="match status" value="1"/>
</dbReference>
<dbReference type="GO" id="GO:0016138">
    <property type="term" value="P:glycoside biosynthetic process"/>
    <property type="evidence" value="ECO:0007669"/>
    <property type="project" value="UniProtKB-ARBA"/>
</dbReference>
<evidence type="ECO:0000256" key="1">
    <source>
        <dbReference type="ARBA" id="ARBA00009995"/>
    </source>
</evidence>
<reference evidence="8 9" key="1">
    <citation type="submission" date="2017-07" db="EMBL/GenBank/DDBJ databases">
        <title>An improved, manually edited Actinidia chinensis var. chinensis (kiwifruit) genome highlights the challenges associated with draft genomes and gene prediction in plants.</title>
        <authorList>
            <person name="Pilkington S."/>
            <person name="Crowhurst R."/>
            <person name="Hilario E."/>
            <person name="Nardozza S."/>
            <person name="Fraser L."/>
            <person name="Peng Y."/>
            <person name="Gunaseelan K."/>
            <person name="Simpson R."/>
            <person name="Tahir J."/>
            <person name="Deroles S."/>
            <person name="Templeton K."/>
            <person name="Luo Z."/>
            <person name="Davy M."/>
            <person name="Cheng C."/>
            <person name="Mcneilage M."/>
            <person name="Scaglione D."/>
            <person name="Liu Y."/>
            <person name="Zhang Q."/>
            <person name="Datson P."/>
            <person name="De Silva N."/>
            <person name="Gardiner S."/>
            <person name="Bassett H."/>
            <person name="Chagne D."/>
            <person name="Mccallum J."/>
            <person name="Dzierzon H."/>
            <person name="Deng C."/>
            <person name="Wang Y.-Y."/>
            <person name="Barron N."/>
            <person name="Manako K."/>
            <person name="Bowen J."/>
            <person name="Foster T."/>
            <person name="Erridge Z."/>
            <person name="Tiffin H."/>
            <person name="Waite C."/>
            <person name="Davies K."/>
            <person name="Grierson E."/>
            <person name="Laing W."/>
            <person name="Kirk R."/>
            <person name="Chen X."/>
            <person name="Wood M."/>
            <person name="Montefiori M."/>
            <person name="Brummell D."/>
            <person name="Schwinn K."/>
            <person name="Catanach A."/>
            <person name="Fullerton C."/>
            <person name="Li D."/>
            <person name="Meiyalaghan S."/>
            <person name="Nieuwenhuizen N."/>
            <person name="Read N."/>
            <person name="Prakash R."/>
            <person name="Hunter D."/>
            <person name="Zhang H."/>
            <person name="Mckenzie M."/>
            <person name="Knabel M."/>
            <person name="Harris A."/>
            <person name="Allan A."/>
            <person name="Chen A."/>
            <person name="Janssen B."/>
            <person name="Plunkett B."/>
            <person name="Dwamena C."/>
            <person name="Voogd C."/>
            <person name="Leif D."/>
            <person name="Lafferty D."/>
            <person name="Souleyre E."/>
            <person name="Varkonyi-Gasic E."/>
            <person name="Gambi F."/>
            <person name="Hanley J."/>
            <person name="Yao J.-L."/>
            <person name="Cheung J."/>
            <person name="David K."/>
            <person name="Warren B."/>
            <person name="Marsh K."/>
            <person name="Snowden K."/>
            <person name="Lin-Wang K."/>
            <person name="Brian L."/>
            <person name="Martinez-Sanchez M."/>
            <person name="Wang M."/>
            <person name="Ileperuma N."/>
            <person name="Macnee N."/>
            <person name="Campin R."/>
            <person name="Mcatee P."/>
            <person name="Drummond R."/>
            <person name="Espley R."/>
            <person name="Ireland H."/>
            <person name="Wu R."/>
            <person name="Atkinson R."/>
            <person name="Karunairetnam S."/>
            <person name="Bulley S."/>
            <person name="Chunkath S."/>
            <person name="Hanley Z."/>
            <person name="Storey R."/>
            <person name="Thrimawithana A."/>
            <person name="Thomson S."/>
            <person name="David C."/>
            <person name="Testolin R."/>
        </authorList>
    </citation>
    <scope>NUCLEOTIDE SEQUENCE [LARGE SCALE GENOMIC DNA]</scope>
    <source>
        <strain evidence="9">cv. Red5</strain>
        <tissue evidence="8">Young leaf</tissue>
    </source>
</reference>
<dbReference type="CDD" id="cd03784">
    <property type="entry name" value="GT1_Gtf-like"/>
    <property type="match status" value="1"/>
</dbReference>
<evidence type="ECO:0000259" key="7">
    <source>
        <dbReference type="Pfam" id="PF26168"/>
    </source>
</evidence>
<evidence type="ECO:0000313" key="8">
    <source>
        <dbReference type="EMBL" id="PSR98773.1"/>
    </source>
</evidence>
<dbReference type="GO" id="GO:0008194">
    <property type="term" value="F:UDP-glycosyltransferase activity"/>
    <property type="evidence" value="ECO:0007669"/>
    <property type="project" value="InterPro"/>
</dbReference>
<feature type="domain" description="Glycosyltransferase N-terminal" evidence="7">
    <location>
        <begin position="8"/>
        <end position="151"/>
    </location>
</feature>
<evidence type="ECO:0000256" key="4">
    <source>
        <dbReference type="ARBA" id="ARBA00023241"/>
    </source>
</evidence>
<sequence>METRERSTVKVLMLPWLAHGHISPYLELAKKLTSRNFFIYLCSTPINLSSIQKRVTENFSLSLELVELHLPSLPELPPHHHTTNGLPPHLLSTLMRALDMSSSSFSNILQTRRPDLVIYDFLQPWAPTIASSYNIPAVEFITTGVAATSFSIHTFRKRGIEYPFPEIQPRAGLRPAPPPPAAEAEASVKKEVIYDFLQPWAPTIASSYNIPAVEFITTGVAATSFSIHTFRKRGIEYPFPEIQPRAGLRPAPPPPAAEAEASVKKDVKERSGGIKQSCKMILFNTFRELEGKYIDYLSTLVEKKIVPVGPLVQDTNIDEHKDTHIMQWLGTKDEFSTVFVSFGSESFLSKEEMEEVAHGLELSKVNFIWVVRFPNVGEKIELQEALPKGFLDRLGERGLVVEDWAPQAQILAHSSTGGLVSHCGWNSILESLKFGVPIIAMPMKHEQPMNGRLAEDVGVAVEVKRNENGKLNREEIAQVIRKVVVEKDGEDVRIKAREFSERMKMKGEEEIDGLVEELVQLCKEEEMGRE</sequence>
<comment type="similarity">
    <text evidence="1 5">Belongs to the UDP-glycosyltransferase family.</text>
</comment>
<keyword evidence="9" id="KW-1185">Reference proteome</keyword>
<protein>
    <recommendedName>
        <fullName evidence="6">Glycosyltransferase</fullName>
        <ecNumber evidence="6">2.4.1.-</ecNumber>
    </recommendedName>
</protein>
<dbReference type="Gene3D" id="3.40.50.2000">
    <property type="entry name" value="Glycogen Phosphorylase B"/>
    <property type="match status" value="3"/>
</dbReference>
<dbReference type="PANTHER" id="PTHR48044:SF39">
    <property type="entry name" value="GLYCOSYLTRANSFERASE"/>
    <property type="match status" value="1"/>
</dbReference>
<keyword evidence="2 5" id="KW-0328">Glycosyltransferase</keyword>
<organism evidence="8 9">
    <name type="scientific">Actinidia chinensis var. chinensis</name>
    <name type="common">Chinese soft-hair kiwi</name>
    <dbReference type="NCBI Taxonomy" id="1590841"/>
    <lineage>
        <taxon>Eukaryota</taxon>
        <taxon>Viridiplantae</taxon>
        <taxon>Streptophyta</taxon>
        <taxon>Embryophyta</taxon>
        <taxon>Tracheophyta</taxon>
        <taxon>Spermatophyta</taxon>
        <taxon>Magnoliopsida</taxon>
        <taxon>eudicotyledons</taxon>
        <taxon>Gunneridae</taxon>
        <taxon>Pentapetalae</taxon>
        <taxon>asterids</taxon>
        <taxon>Ericales</taxon>
        <taxon>Actinidiaceae</taxon>
        <taxon>Actinidia</taxon>
    </lineage>
</organism>
<dbReference type="SUPFAM" id="SSF53756">
    <property type="entry name" value="UDP-Glycosyltransferase/glycogen phosphorylase"/>
    <property type="match status" value="2"/>
</dbReference>
<dbReference type="Pfam" id="PF26168">
    <property type="entry name" value="Glyco_transf_N"/>
    <property type="match status" value="1"/>
</dbReference>
<evidence type="ECO:0000256" key="6">
    <source>
        <dbReference type="RuleBase" id="RU362057"/>
    </source>
</evidence>
<dbReference type="STRING" id="1590841.A0A2R6PYG1"/>
<dbReference type="Proteomes" id="UP000241394">
    <property type="component" value="Chromosome LG22"/>
</dbReference>
<evidence type="ECO:0000256" key="2">
    <source>
        <dbReference type="ARBA" id="ARBA00022676"/>
    </source>
</evidence>
<dbReference type="InterPro" id="IPR002213">
    <property type="entry name" value="UDP_glucos_trans"/>
</dbReference>
<dbReference type="GO" id="GO:0009813">
    <property type="term" value="P:flavonoid biosynthetic process"/>
    <property type="evidence" value="ECO:0007669"/>
    <property type="project" value="UniProtKB-KW"/>
</dbReference>
<dbReference type="OMA" id="SEEYSHC"/>
<dbReference type="Pfam" id="PF00201">
    <property type="entry name" value="UDPGT"/>
    <property type="match status" value="1"/>
</dbReference>
<reference evidence="9" key="2">
    <citation type="journal article" date="2018" name="BMC Genomics">
        <title>A manually annotated Actinidia chinensis var. chinensis (kiwifruit) genome highlights the challenges associated with draft genomes and gene prediction in plants.</title>
        <authorList>
            <person name="Pilkington S.M."/>
            <person name="Crowhurst R."/>
            <person name="Hilario E."/>
            <person name="Nardozza S."/>
            <person name="Fraser L."/>
            <person name="Peng Y."/>
            <person name="Gunaseelan K."/>
            <person name="Simpson R."/>
            <person name="Tahir J."/>
            <person name="Deroles S.C."/>
            <person name="Templeton K."/>
            <person name="Luo Z."/>
            <person name="Davy M."/>
            <person name="Cheng C."/>
            <person name="McNeilage M."/>
            <person name="Scaglione D."/>
            <person name="Liu Y."/>
            <person name="Zhang Q."/>
            <person name="Datson P."/>
            <person name="De Silva N."/>
            <person name="Gardiner S.E."/>
            <person name="Bassett H."/>
            <person name="Chagne D."/>
            <person name="McCallum J."/>
            <person name="Dzierzon H."/>
            <person name="Deng C."/>
            <person name="Wang Y.Y."/>
            <person name="Barron L."/>
            <person name="Manako K."/>
            <person name="Bowen J."/>
            <person name="Foster T.M."/>
            <person name="Erridge Z.A."/>
            <person name="Tiffin H."/>
            <person name="Waite C.N."/>
            <person name="Davies K.M."/>
            <person name="Grierson E.P."/>
            <person name="Laing W.A."/>
            <person name="Kirk R."/>
            <person name="Chen X."/>
            <person name="Wood M."/>
            <person name="Montefiori M."/>
            <person name="Brummell D.A."/>
            <person name="Schwinn K.E."/>
            <person name="Catanach A."/>
            <person name="Fullerton C."/>
            <person name="Li D."/>
            <person name="Meiyalaghan S."/>
            <person name="Nieuwenhuizen N."/>
            <person name="Read N."/>
            <person name="Prakash R."/>
            <person name="Hunter D."/>
            <person name="Zhang H."/>
            <person name="McKenzie M."/>
            <person name="Knabel M."/>
            <person name="Harris A."/>
            <person name="Allan A.C."/>
            <person name="Gleave A."/>
            <person name="Chen A."/>
            <person name="Janssen B.J."/>
            <person name="Plunkett B."/>
            <person name="Ampomah-Dwamena C."/>
            <person name="Voogd C."/>
            <person name="Leif D."/>
            <person name="Lafferty D."/>
            <person name="Souleyre E.J.F."/>
            <person name="Varkonyi-Gasic E."/>
            <person name="Gambi F."/>
            <person name="Hanley J."/>
            <person name="Yao J.L."/>
            <person name="Cheung J."/>
            <person name="David K.M."/>
            <person name="Warren B."/>
            <person name="Marsh K."/>
            <person name="Snowden K.C."/>
            <person name="Lin-Wang K."/>
            <person name="Brian L."/>
            <person name="Martinez-Sanchez M."/>
            <person name="Wang M."/>
            <person name="Ileperuma N."/>
            <person name="Macnee N."/>
            <person name="Campin R."/>
            <person name="McAtee P."/>
            <person name="Drummond R.S.M."/>
            <person name="Espley R.V."/>
            <person name="Ireland H.S."/>
            <person name="Wu R."/>
            <person name="Atkinson R.G."/>
            <person name="Karunairetnam S."/>
            <person name="Bulley S."/>
            <person name="Chunkath S."/>
            <person name="Hanley Z."/>
            <person name="Storey R."/>
            <person name="Thrimawithana A.H."/>
            <person name="Thomson S."/>
            <person name="David C."/>
            <person name="Testolin R."/>
            <person name="Huang H."/>
            <person name="Hellens R.P."/>
            <person name="Schaffer R.J."/>
        </authorList>
    </citation>
    <scope>NUCLEOTIDE SEQUENCE [LARGE SCALE GENOMIC DNA]</scope>
    <source>
        <strain evidence="9">cv. Red5</strain>
    </source>
</reference>
<evidence type="ECO:0000256" key="3">
    <source>
        <dbReference type="ARBA" id="ARBA00022679"/>
    </source>
</evidence>
<dbReference type="OrthoDB" id="5835829at2759"/>
<dbReference type="PROSITE" id="PS00375">
    <property type="entry name" value="UDPGT"/>
    <property type="match status" value="1"/>
</dbReference>
<dbReference type="InParanoid" id="A0A2R6PYG1"/>
<dbReference type="InterPro" id="IPR035595">
    <property type="entry name" value="UDP_glycos_trans_CS"/>
</dbReference>
<accession>A0A2R6PYG1</accession>
<dbReference type="InterPro" id="IPR058980">
    <property type="entry name" value="Glyco_transf_N"/>
</dbReference>
<evidence type="ECO:0000313" key="9">
    <source>
        <dbReference type="Proteomes" id="UP000241394"/>
    </source>
</evidence>
<evidence type="ECO:0000256" key="5">
    <source>
        <dbReference type="RuleBase" id="RU003718"/>
    </source>
</evidence>
<gene>
    <name evidence="8" type="ORF">CEY00_Acc25298</name>
</gene>